<dbReference type="KEGG" id="mgl:MGL_3926"/>
<dbReference type="Proteomes" id="UP000008837">
    <property type="component" value="Unassembled WGS sequence"/>
</dbReference>
<evidence type="ECO:0000313" key="3">
    <source>
        <dbReference type="Proteomes" id="UP000008837"/>
    </source>
</evidence>
<dbReference type="InterPro" id="IPR038511">
    <property type="entry name" value="TAP42/TAP46-like_sf"/>
</dbReference>
<dbReference type="OrthoDB" id="10261753at2759"/>
<dbReference type="GeneID" id="5853238"/>
<feature type="region of interest" description="Disordered" evidence="1">
    <location>
        <begin position="359"/>
        <end position="420"/>
    </location>
</feature>
<evidence type="ECO:0000256" key="1">
    <source>
        <dbReference type="SAM" id="MobiDB-lite"/>
    </source>
</evidence>
<dbReference type="AlphaFoldDB" id="A8QBN3"/>
<evidence type="ECO:0008006" key="4">
    <source>
        <dbReference type="Google" id="ProtNLM"/>
    </source>
</evidence>
<keyword evidence="3" id="KW-1185">Reference proteome</keyword>
<feature type="region of interest" description="Disordered" evidence="1">
    <location>
        <begin position="199"/>
        <end position="224"/>
    </location>
</feature>
<feature type="compositionally biased region" description="Basic and acidic residues" evidence="1">
    <location>
        <begin position="404"/>
        <end position="413"/>
    </location>
</feature>
<accession>A8QBN3</accession>
<name>A8QBN3_MALGO</name>
<dbReference type="GO" id="GO:0035303">
    <property type="term" value="P:regulation of dephosphorylation"/>
    <property type="evidence" value="ECO:0007669"/>
    <property type="project" value="TreeGrafter"/>
</dbReference>
<evidence type="ECO:0000313" key="2">
    <source>
        <dbReference type="EMBL" id="EDP41718.1"/>
    </source>
</evidence>
<dbReference type="STRING" id="425265.A8QBN3"/>
<proteinExistence type="predicted"/>
<reference evidence="2 3" key="1">
    <citation type="journal article" date="2007" name="Proc. Natl. Acad. Sci. U.S.A.">
        <title>Dandruff-associated Malassezia genomes reveal convergent and divergent virulence traits shared with plant and human fungal pathogens.</title>
        <authorList>
            <person name="Xu J."/>
            <person name="Saunders C.W."/>
            <person name="Hu P."/>
            <person name="Grant R.A."/>
            <person name="Boekhout T."/>
            <person name="Kuramae E.E."/>
            <person name="Kronstad J.W."/>
            <person name="Deangelis Y.M."/>
            <person name="Reeder N.L."/>
            <person name="Johnstone K.R."/>
            <person name="Leland M."/>
            <person name="Fieno A.M."/>
            <person name="Begley W.M."/>
            <person name="Sun Y."/>
            <person name="Lacey M.P."/>
            <person name="Chaudhary T."/>
            <person name="Keough T."/>
            <person name="Chu L."/>
            <person name="Sears R."/>
            <person name="Yuan B."/>
            <person name="Dawson T.L.Jr."/>
        </authorList>
    </citation>
    <scope>NUCLEOTIDE SEQUENCE [LARGE SCALE GENOMIC DNA]</scope>
    <source>
        <strain evidence="3">ATCC MYA-4612 / CBS 7966</strain>
    </source>
</reference>
<dbReference type="Gene3D" id="1.25.40.540">
    <property type="entry name" value="TAP42-like family"/>
    <property type="match status" value="1"/>
</dbReference>
<dbReference type="EMBL" id="AAYY01000016">
    <property type="protein sequence ID" value="EDP41718.1"/>
    <property type="molecule type" value="Genomic_DNA"/>
</dbReference>
<dbReference type="GO" id="GO:0009966">
    <property type="term" value="P:regulation of signal transduction"/>
    <property type="evidence" value="ECO:0007669"/>
    <property type="project" value="InterPro"/>
</dbReference>
<dbReference type="InterPro" id="IPR007304">
    <property type="entry name" value="TAP46-like"/>
</dbReference>
<dbReference type="PANTHER" id="PTHR10933:SF9">
    <property type="entry name" value="IMMUNOGLOBULIN-BINDING PROTEIN 1"/>
    <property type="match status" value="1"/>
</dbReference>
<dbReference type="GO" id="GO:0051721">
    <property type="term" value="F:protein phosphatase 2A binding"/>
    <property type="evidence" value="ECO:0007669"/>
    <property type="project" value="TreeGrafter"/>
</dbReference>
<feature type="compositionally biased region" description="Acidic residues" evidence="1">
    <location>
        <begin position="204"/>
        <end position="219"/>
    </location>
</feature>
<dbReference type="VEuPathDB" id="FungiDB:MGL_3926"/>
<dbReference type="PANTHER" id="PTHR10933">
    <property type="entry name" value="IMMUNOGLOBULIN-BINDING PROTEIN 1"/>
    <property type="match status" value="1"/>
</dbReference>
<organism evidence="2 3">
    <name type="scientific">Malassezia globosa (strain ATCC MYA-4612 / CBS 7966)</name>
    <name type="common">Dandruff-associated fungus</name>
    <dbReference type="NCBI Taxonomy" id="425265"/>
    <lineage>
        <taxon>Eukaryota</taxon>
        <taxon>Fungi</taxon>
        <taxon>Dikarya</taxon>
        <taxon>Basidiomycota</taxon>
        <taxon>Ustilaginomycotina</taxon>
        <taxon>Malasseziomycetes</taxon>
        <taxon>Malasseziales</taxon>
        <taxon>Malasseziaceae</taxon>
        <taxon>Malassezia</taxon>
    </lineage>
</organism>
<protein>
    <recommendedName>
        <fullName evidence="4">TAP42-like protein</fullName>
    </recommendedName>
</protein>
<dbReference type="RefSeq" id="XP_001728932.1">
    <property type="nucleotide sequence ID" value="XM_001728880.1"/>
</dbReference>
<gene>
    <name evidence="2" type="ORF">MGL_3926</name>
</gene>
<dbReference type="InParanoid" id="A8QBN3"/>
<dbReference type="GO" id="GO:0005829">
    <property type="term" value="C:cytosol"/>
    <property type="evidence" value="ECO:0007669"/>
    <property type="project" value="TreeGrafter"/>
</dbReference>
<dbReference type="Pfam" id="PF04177">
    <property type="entry name" value="TAP42"/>
    <property type="match status" value="1"/>
</dbReference>
<sequence>MMADDPESSDASLTLKLDSAFRLAEKRSGDDASVLRLLREVAHAADAMSIISANDLKDDISTPSLRLFLIPSLQAELETCARIESQTDRLQLRKSHVQAAIGAARVFFTIARKHEILPTSLTRLLQPYLNPETPSKMLSPAEKRMNKIQQYKLEKAVQAQLSVFRDAYRSRKAPKSTQEAPSNVYYDLLVIQTKVKTNASDPALDGEDDGDDDDDDDGTDLDRVVTPSYEVLPVSGLRGYLCLLIVLHALRTANTIESATQELELLSHAPPPSLTDAHGHSAEPDKTWRLDTGWTSASAANGPLLSETGRPLRPFTITASSTATKREQLASEVFRPSHRLPTMSIDEYLEEEARRGNIIQGGGHSQSQQPTPREQRAERAENDGTRDADDAEEEARQEAIYWDSFKESHRRGEGNTMNRG</sequence>
<comment type="caution">
    <text evidence="2">The sequence shown here is derived from an EMBL/GenBank/DDBJ whole genome shotgun (WGS) entry which is preliminary data.</text>
</comment>
<feature type="compositionally biased region" description="Basic and acidic residues" evidence="1">
    <location>
        <begin position="373"/>
        <end position="388"/>
    </location>
</feature>
<dbReference type="OMA" id="ASKIHRT"/>